<accession>A0AAN9YY23</accession>
<gene>
    <name evidence="2" type="ORF">R5R35_013943</name>
</gene>
<organism evidence="2 3">
    <name type="scientific">Gryllus longicercus</name>
    <dbReference type="NCBI Taxonomy" id="2509291"/>
    <lineage>
        <taxon>Eukaryota</taxon>
        <taxon>Metazoa</taxon>
        <taxon>Ecdysozoa</taxon>
        <taxon>Arthropoda</taxon>
        <taxon>Hexapoda</taxon>
        <taxon>Insecta</taxon>
        <taxon>Pterygota</taxon>
        <taxon>Neoptera</taxon>
        <taxon>Polyneoptera</taxon>
        <taxon>Orthoptera</taxon>
        <taxon>Ensifera</taxon>
        <taxon>Gryllidea</taxon>
        <taxon>Grylloidea</taxon>
        <taxon>Gryllidae</taxon>
        <taxon>Gryllinae</taxon>
        <taxon>Gryllus</taxon>
    </lineage>
</organism>
<comment type="caution">
    <text evidence="2">The sequence shown here is derived from an EMBL/GenBank/DDBJ whole genome shotgun (WGS) entry which is preliminary data.</text>
</comment>
<keyword evidence="3" id="KW-1185">Reference proteome</keyword>
<dbReference type="EMBL" id="JAZDUA010001363">
    <property type="protein sequence ID" value="KAK7788272.1"/>
    <property type="molecule type" value="Genomic_DNA"/>
</dbReference>
<evidence type="ECO:0000313" key="3">
    <source>
        <dbReference type="Proteomes" id="UP001378592"/>
    </source>
</evidence>
<proteinExistence type="predicted"/>
<feature type="region of interest" description="Disordered" evidence="1">
    <location>
        <begin position="115"/>
        <end position="177"/>
    </location>
</feature>
<dbReference type="AlphaFoldDB" id="A0AAN9YY23"/>
<name>A0AAN9YY23_9ORTH</name>
<evidence type="ECO:0000313" key="2">
    <source>
        <dbReference type="EMBL" id="KAK7788272.1"/>
    </source>
</evidence>
<protein>
    <submittedName>
        <fullName evidence="2">Uncharacterized protein</fullName>
    </submittedName>
</protein>
<sequence length="177" mass="19569">MSLCKRILTFSLPRTQPAFLSPSPPRQAPMAVIPHVAAPPPLPSALDPRPFLLIPGRSKPTPRLRPAVPPLTAVSLHRRIVISVLPLTQLRRRRLRGHALVRRSRDRLRIVHPSRPFASCRPLGPRSASTHPIPPRLASPHHTLHLTLPYTTAPTSPPSPQYTSQLPRSVPDLAPHV</sequence>
<evidence type="ECO:0000256" key="1">
    <source>
        <dbReference type="SAM" id="MobiDB-lite"/>
    </source>
</evidence>
<feature type="compositionally biased region" description="Low complexity" evidence="1">
    <location>
        <begin position="145"/>
        <end position="154"/>
    </location>
</feature>
<dbReference type="Proteomes" id="UP001378592">
    <property type="component" value="Unassembled WGS sequence"/>
</dbReference>
<reference evidence="2 3" key="1">
    <citation type="submission" date="2024-03" db="EMBL/GenBank/DDBJ databases">
        <title>The genome assembly and annotation of the cricket Gryllus longicercus Weissman &amp; Gray.</title>
        <authorList>
            <person name="Szrajer S."/>
            <person name="Gray D."/>
            <person name="Ylla G."/>
        </authorList>
    </citation>
    <scope>NUCLEOTIDE SEQUENCE [LARGE SCALE GENOMIC DNA]</scope>
    <source>
        <strain evidence="2">DAG 2021-001</strain>
        <tissue evidence="2">Whole body minus gut</tissue>
    </source>
</reference>